<dbReference type="OrthoDB" id="6084346at2759"/>
<dbReference type="CDD" id="cd09076">
    <property type="entry name" value="L1-EN"/>
    <property type="match status" value="1"/>
</dbReference>
<dbReference type="SUPFAM" id="SSF56219">
    <property type="entry name" value="DNase I-like"/>
    <property type="match status" value="1"/>
</dbReference>
<protein>
    <recommendedName>
        <fullName evidence="1">Endonuclease/exonuclease/phosphatase domain-containing protein</fullName>
    </recommendedName>
</protein>
<dbReference type="Proteomes" id="UP000683360">
    <property type="component" value="Unassembled WGS sequence"/>
</dbReference>
<feature type="domain" description="Endonuclease/exonuclease/phosphatase" evidence="1">
    <location>
        <begin position="6"/>
        <end position="227"/>
    </location>
</feature>
<sequence>MVNIVSINANGLRDQSKFQKFCSFCSENYYDVVAIQETFWSDDLVTSFAKFWNGKIFYSCAETHRQGVAFLISKKVEQEVNYIQSFDGRCVHIQLQQDDKLINIVNCYAPNSVLERTTFFENLSGKLINTENIILLGDMNTSMSKLDRCGKTQHTEDKSYKTINQLCENFNIYDIWRARNPTSRIFSWRRVVQNNLIQSRLDFIFIPKSFSVFVKNVYYKHNAFSDHSFVNLNIDFSEIERGPGLWIFNNKLLDDEEFVNKINKLIETEKQCPLYDDEPLVWYDNLKYKIKQLAKVIAQDKSRAEKSEYFKIQREFEKISLAVANNEIVDLNKFEEVKLKLKCHEENICKGAILRSKAHWAIDGDKNSKYFLQLEKYKQNCNVIKELKNSDNNIVTSTEAILDEVHKFYKDLYSCTSINKDKANEILNFISEKVSEDDMENLEAEFSLDDIKTALFSSGSINDQELNTLQIQRCETVTKVLGIYVGKDKQLCELLNWKDKIKKIKTILFFWNKRDLTLPGRAVVLTSLIMSRFYYTLTVCPLPENIKNEIRLIVLKFLWQHKSHLVKYQTIIGEKLVGGLKIPDIFLKMQAFRLKFLRKYLDPNCQSIWKSALDYFITKVENMDLKQNIVFTYLNSKHLKHLPLYYQEMFNAYYRIKSKIEFEIEIQHVYNNPIFCNPNIKLNGKMLLFEKFIHSGLIQIKDLCYEVIPGFFTSGSIVEIIQQNFPDEKPHEIKAAYDKILRCIPEMWKILLKSINPLNTESIPKLLICLENGREVPFLGAVTKLFYKLLLSEMFETPTAEKHWEENYPSINFTKLYSVANQNGLPPDCHCLNFRFACVEKPQTRKDIMAKSKHQGLKGVSKLSEYLISEKKLLRRSGKTRVGQRHDEGTAAVKSLEVDLYCQEDIIC</sequence>
<gene>
    <name evidence="2" type="ORF">MEDL_53883</name>
</gene>
<keyword evidence="3" id="KW-1185">Reference proteome</keyword>
<evidence type="ECO:0000259" key="1">
    <source>
        <dbReference type="Pfam" id="PF03372"/>
    </source>
</evidence>
<reference evidence="2" key="1">
    <citation type="submission" date="2021-03" db="EMBL/GenBank/DDBJ databases">
        <authorList>
            <person name="Bekaert M."/>
        </authorList>
    </citation>
    <scope>NUCLEOTIDE SEQUENCE</scope>
</reference>
<organism evidence="2 3">
    <name type="scientific">Mytilus edulis</name>
    <name type="common">Blue mussel</name>
    <dbReference type="NCBI Taxonomy" id="6550"/>
    <lineage>
        <taxon>Eukaryota</taxon>
        <taxon>Metazoa</taxon>
        <taxon>Spiralia</taxon>
        <taxon>Lophotrochozoa</taxon>
        <taxon>Mollusca</taxon>
        <taxon>Bivalvia</taxon>
        <taxon>Autobranchia</taxon>
        <taxon>Pteriomorphia</taxon>
        <taxon>Mytilida</taxon>
        <taxon>Mytiloidea</taxon>
        <taxon>Mytilidae</taxon>
        <taxon>Mytilinae</taxon>
        <taxon>Mytilus</taxon>
    </lineage>
</organism>
<dbReference type="GO" id="GO:0003824">
    <property type="term" value="F:catalytic activity"/>
    <property type="evidence" value="ECO:0007669"/>
    <property type="project" value="InterPro"/>
</dbReference>
<evidence type="ECO:0000313" key="3">
    <source>
        <dbReference type="Proteomes" id="UP000683360"/>
    </source>
</evidence>
<dbReference type="AlphaFoldDB" id="A0A8S3U5N2"/>
<dbReference type="PANTHER" id="PTHR31635:SF196">
    <property type="entry name" value="REVERSE TRANSCRIPTASE DOMAIN-CONTAINING PROTEIN-RELATED"/>
    <property type="match status" value="1"/>
</dbReference>
<dbReference type="InterPro" id="IPR036691">
    <property type="entry name" value="Endo/exonu/phosph_ase_sf"/>
</dbReference>
<dbReference type="EMBL" id="CAJPWZ010002592">
    <property type="protein sequence ID" value="CAG2241614.1"/>
    <property type="molecule type" value="Genomic_DNA"/>
</dbReference>
<dbReference type="Pfam" id="PF03372">
    <property type="entry name" value="Exo_endo_phos"/>
    <property type="match status" value="1"/>
</dbReference>
<name>A0A8S3U5N2_MYTED</name>
<evidence type="ECO:0000313" key="2">
    <source>
        <dbReference type="EMBL" id="CAG2241614.1"/>
    </source>
</evidence>
<proteinExistence type="predicted"/>
<comment type="caution">
    <text evidence="2">The sequence shown here is derived from an EMBL/GenBank/DDBJ whole genome shotgun (WGS) entry which is preliminary data.</text>
</comment>
<dbReference type="PANTHER" id="PTHR31635">
    <property type="entry name" value="REVERSE TRANSCRIPTASE DOMAIN-CONTAINING PROTEIN-RELATED"/>
    <property type="match status" value="1"/>
</dbReference>
<dbReference type="InterPro" id="IPR005135">
    <property type="entry name" value="Endo/exonuclease/phosphatase"/>
</dbReference>
<dbReference type="Gene3D" id="3.60.10.10">
    <property type="entry name" value="Endonuclease/exonuclease/phosphatase"/>
    <property type="match status" value="1"/>
</dbReference>
<accession>A0A8S3U5N2</accession>